<dbReference type="EC" id="2.8.1.12" evidence="3"/>
<dbReference type="AlphaFoldDB" id="A0A7Z0S052"/>
<evidence type="ECO:0000256" key="7">
    <source>
        <dbReference type="ARBA" id="ARBA00026066"/>
    </source>
</evidence>
<organism evidence="13 14">
    <name type="scientific">Vreelandella glaciei</name>
    <dbReference type="NCBI Taxonomy" id="186761"/>
    <lineage>
        <taxon>Bacteria</taxon>
        <taxon>Pseudomonadati</taxon>
        <taxon>Pseudomonadota</taxon>
        <taxon>Gammaproteobacteria</taxon>
        <taxon>Oceanospirillales</taxon>
        <taxon>Halomonadaceae</taxon>
        <taxon>Vreelandella</taxon>
    </lineage>
</organism>
<keyword evidence="14" id="KW-1185">Reference proteome</keyword>
<protein>
    <recommendedName>
        <fullName evidence="4">Molybdopterin synthase catalytic subunit</fullName>
        <ecNumber evidence="3">2.8.1.12</ecNumber>
    </recommendedName>
    <alternativeName>
        <fullName evidence="10">MPT synthase subunit 2</fullName>
    </alternativeName>
    <alternativeName>
        <fullName evidence="8">Molybdenum cofactor biosynthesis protein E</fullName>
    </alternativeName>
    <alternativeName>
        <fullName evidence="9">Molybdopterin-converting factor large subunit</fullName>
    </alternativeName>
    <alternativeName>
        <fullName evidence="11">Molybdopterin-converting factor subunit 2</fullName>
    </alternativeName>
</protein>
<evidence type="ECO:0000256" key="2">
    <source>
        <dbReference type="ARBA" id="ARBA00005426"/>
    </source>
</evidence>
<comment type="pathway">
    <text evidence="1">Cofactor biosynthesis; molybdopterin biosynthesis.</text>
</comment>
<evidence type="ECO:0000256" key="9">
    <source>
        <dbReference type="ARBA" id="ARBA00030407"/>
    </source>
</evidence>
<dbReference type="PANTHER" id="PTHR23404">
    <property type="entry name" value="MOLYBDOPTERIN SYNTHASE RELATED"/>
    <property type="match status" value="1"/>
</dbReference>
<dbReference type="NCBIfam" id="NF007959">
    <property type="entry name" value="PRK10678.1"/>
    <property type="match status" value="1"/>
</dbReference>
<comment type="similarity">
    <text evidence="2">Belongs to the MoaE family.</text>
</comment>
<evidence type="ECO:0000313" key="13">
    <source>
        <dbReference type="EMBL" id="NYS80042.1"/>
    </source>
</evidence>
<evidence type="ECO:0000256" key="3">
    <source>
        <dbReference type="ARBA" id="ARBA00011950"/>
    </source>
</evidence>
<keyword evidence="5 13" id="KW-0808">Transferase</keyword>
<dbReference type="GO" id="GO:0030366">
    <property type="term" value="F:molybdopterin synthase activity"/>
    <property type="evidence" value="ECO:0007669"/>
    <property type="project" value="UniProtKB-EC"/>
</dbReference>
<dbReference type="SUPFAM" id="SSF54690">
    <property type="entry name" value="Molybdopterin synthase subunit MoaE"/>
    <property type="match status" value="1"/>
</dbReference>
<reference evidence="13 14" key="1">
    <citation type="journal article" date="2003" name="Extremophiles">
        <title>Halomonas glaciei sp. nov. isolated from fast ice of Adelie Land, Antarctica.</title>
        <authorList>
            <person name="Reddy G.S."/>
            <person name="Raghavan P.U."/>
            <person name="Sarita N.B."/>
            <person name="Prakash J.S."/>
            <person name="Nagesh N."/>
            <person name="Delille D."/>
            <person name="Shivaji S."/>
        </authorList>
    </citation>
    <scope>NUCLEOTIDE SEQUENCE [LARGE SCALE GENOMIC DNA]</scope>
    <source>
        <strain evidence="13 14">DD39</strain>
    </source>
</reference>
<proteinExistence type="inferred from homology"/>
<dbReference type="InterPro" id="IPR003448">
    <property type="entry name" value="Mopterin_biosynth_MoaE"/>
</dbReference>
<evidence type="ECO:0000256" key="12">
    <source>
        <dbReference type="ARBA" id="ARBA00049878"/>
    </source>
</evidence>
<comment type="catalytic activity">
    <reaction evidence="12">
        <text>2 [molybdopterin-synthase sulfur-carrier protein]-C-terminal-Gly-aminoethanethioate + cyclic pyranopterin phosphate + H2O = molybdopterin + 2 [molybdopterin-synthase sulfur-carrier protein]-C-terminal Gly-Gly + 2 H(+)</text>
        <dbReference type="Rhea" id="RHEA:26333"/>
        <dbReference type="Rhea" id="RHEA-COMP:12202"/>
        <dbReference type="Rhea" id="RHEA-COMP:19907"/>
        <dbReference type="ChEBI" id="CHEBI:15377"/>
        <dbReference type="ChEBI" id="CHEBI:15378"/>
        <dbReference type="ChEBI" id="CHEBI:58698"/>
        <dbReference type="ChEBI" id="CHEBI:59648"/>
        <dbReference type="ChEBI" id="CHEBI:90778"/>
        <dbReference type="ChEBI" id="CHEBI:232372"/>
        <dbReference type="EC" id="2.8.1.12"/>
    </reaction>
</comment>
<dbReference type="FunFam" id="3.90.1170.40:FF:000001">
    <property type="entry name" value="Molybdopterin synthase catalytic subunit MoaE"/>
    <property type="match status" value="1"/>
</dbReference>
<dbReference type="InterPro" id="IPR036563">
    <property type="entry name" value="MoaE_sf"/>
</dbReference>
<sequence length="169" mass="19412">MTKWRFSHRSRGARVDIKLDIKVAIQAAPFSMAYGYDDALAGRSDIGAVVSFTGLVRDFNETPDVTGLTLEHYPGMTERTLTDIGEQAWQRWSLQAVRIIHRVGYLEPGDPIVRVLVASAHRREAFEACDFIMDFLKTQAPFWKKEHSAQGEYWVKERHTDQQDAARWE</sequence>
<evidence type="ECO:0000256" key="10">
    <source>
        <dbReference type="ARBA" id="ARBA00030781"/>
    </source>
</evidence>
<dbReference type="Pfam" id="PF02391">
    <property type="entry name" value="MoaE"/>
    <property type="match status" value="1"/>
</dbReference>
<dbReference type="Proteomes" id="UP000526892">
    <property type="component" value="Unassembled WGS sequence"/>
</dbReference>
<keyword evidence="6" id="KW-0501">Molybdenum cofactor biosynthesis</keyword>
<dbReference type="UniPathway" id="UPA00344"/>
<gene>
    <name evidence="13" type="primary">moaE</name>
    <name evidence="13" type="ORF">HZS80_20440</name>
</gene>
<name>A0A7Z0S052_9GAMM</name>
<evidence type="ECO:0000256" key="8">
    <source>
        <dbReference type="ARBA" id="ARBA00029745"/>
    </source>
</evidence>
<evidence type="ECO:0000256" key="4">
    <source>
        <dbReference type="ARBA" id="ARBA00013858"/>
    </source>
</evidence>
<accession>A0A7Z0S052</accession>
<evidence type="ECO:0000256" key="5">
    <source>
        <dbReference type="ARBA" id="ARBA00022679"/>
    </source>
</evidence>
<dbReference type="Gene3D" id="3.90.1170.40">
    <property type="entry name" value="Molybdopterin biosynthesis MoaE subunit"/>
    <property type="match status" value="1"/>
</dbReference>
<dbReference type="RefSeq" id="WP_179917159.1">
    <property type="nucleotide sequence ID" value="NZ_CAXBPG010000030.1"/>
</dbReference>
<dbReference type="EMBL" id="JACCDE010000039">
    <property type="protein sequence ID" value="NYS80042.1"/>
    <property type="molecule type" value="Genomic_DNA"/>
</dbReference>
<evidence type="ECO:0000256" key="6">
    <source>
        <dbReference type="ARBA" id="ARBA00023150"/>
    </source>
</evidence>
<dbReference type="GO" id="GO:0006777">
    <property type="term" value="P:Mo-molybdopterin cofactor biosynthetic process"/>
    <property type="evidence" value="ECO:0007669"/>
    <property type="project" value="UniProtKB-KW"/>
</dbReference>
<evidence type="ECO:0000256" key="11">
    <source>
        <dbReference type="ARBA" id="ARBA00032474"/>
    </source>
</evidence>
<evidence type="ECO:0000313" key="14">
    <source>
        <dbReference type="Proteomes" id="UP000526892"/>
    </source>
</evidence>
<comment type="subunit">
    <text evidence="7">Heterotetramer of 2 MoaD subunits and 2 MoaE subunits. Also stable as homodimer. The enzyme changes between these two forms during catalysis.</text>
</comment>
<dbReference type="CDD" id="cd00756">
    <property type="entry name" value="MoaE"/>
    <property type="match status" value="1"/>
</dbReference>
<evidence type="ECO:0000256" key="1">
    <source>
        <dbReference type="ARBA" id="ARBA00005046"/>
    </source>
</evidence>
<comment type="caution">
    <text evidence="13">The sequence shown here is derived from an EMBL/GenBank/DDBJ whole genome shotgun (WGS) entry which is preliminary data.</text>
</comment>